<dbReference type="InterPro" id="IPR050682">
    <property type="entry name" value="ModA/WtpA"/>
</dbReference>
<feature type="binding site" evidence="5">
    <location>
        <position position="70"/>
    </location>
    <ligand>
        <name>molybdate</name>
        <dbReference type="ChEBI" id="CHEBI:36264"/>
    </ligand>
</feature>
<evidence type="ECO:0000256" key="6">
    <source>
        <dbReference type="SAM" id="SignalP"/>
    </source>
</evidence>
<dbReference type="GO" id="GO:0030973">
    <property type="term" value="F:molybdate ion binding"/>
    <property type="evidence" value="ECO:0007669"/>
    <property type="project" value="UniProtKB-ARBA"/>
</dbReference>
<organism evidence="7 8">
    <name type="scientific">Thermosporothrix hazakensis</name>
    <dbReference type="NCBI Taxonomy" id="644383"/>
    <lineage>
        <taxon>Bacteria</taxon>
        <taxon>Bacillati</taxon>
        <taxon>Chloroflexota</taxon>
        <taxon>Ktedonobacteria</taxon>
        <taxon>Ktedonobacterales</taxon>
        <taxon>Thermosporotrichaceae</taxon>
        <taxon>Thermosporothrix</taxon>
    </lineage>
</organism>
<evidence type="ECO:0000256" key="4">
    <source>
        <dbReference type="ARBA" id="ARBA00022729"/>
    </source>
</evidence>
<sequence>MKLTRLAVTLLATLCLLLAACGNPTAENKPSPISLNVFAAASLTEAFTEISTSYQQEHPNIHITYNFNGSQILVQQMQNGANADLFASADQRNMQKASSAGLVNKPEVFARNKLVVILPAANPSNIQTLKDLARAKTKIVVAAQAVPVGKYTLQVLDKLGKSPDYGTGYVEAVKKNIVSEEENVKAVVQKVQLGEADAGFVYSTDVTANVAQKLHTIDIPDNFNVIAEYPIAVTKTTQHSAEAQSFLDYILSDKGQSVLTKYRFLAPK</sequence>
<dbReference type="PANTHER" id="PTHR30632">
    <property type="entry name" value="MOLYBDATE-BINDING PERIPLASMIC PROTEIN"/>
    <property type="match status" value="1"/>
</dbReference>
<evidence type="ECO:0000313" key="7">
    <source>
        <dbReference type="EMBL" id="PZW22174.1"/>
    </source>
</evidence>
<feature type="binding site" evidence="5">
    <location>
        <position position="184"/>
    </location>
    <ligand>
        <name>molybdate</name>
        <dbReference type="ChEBI" id="CHEBI:36264"/>
    </ligand>
</feature>
<feature type="chain" id="PRO_5016370520" evidence="6">
    <location>
        <begin position="27"/>
        <end position="268"/>
    </location>
</feature>
<comment type="similarity">
    <text evidence="1">Belongs to the bacterial solute-binding protein ModA family.</text>
</comment>
<dbReference type="PANTHER" id="PTHR30632:SF0">
    <property type="entry name" value="SULFATE-BINDING PROTEIN"/>
    <property type="match status" value="1"/>
</dbReference>
<evidence type="ECO:0000256" key="1">
    <source>
        <dbReference type="ARBA" id="ARBA00009175"/>
    </source>
</evidence>
<proteinExistence type="inferred from homology"/>
<dbReference type="CDD" id="cd13538">
    <property type="entry name" value="PBP2_ModA_like_1"/>
    <property type="match status" value="1"/>
</dbReference>
<dbReference type="SUPFAM" id="SSF53850">
    <property type="entry name" value="Periplasmic binding protein-like II"/>
    <property type="match status" value="1"/>
</dbReference>
<dbReference type="RefSeq" id="WP_111325819.1">
    <property type="nucleotide sequence ID" value="NZ_BIFX01000001.1"/>
</dbReference>
<dbReference type="NCBIfam" id="TIGR01256">
    <property type="entry name" value="modA"/>
    <property type="match status" value="1"/>
</dbReference>
<feature type="signal peptide" evidence="6">
    <location>
        <begin position="1"/>
        <end position="26"/>
    </location>
</feature>
<feature type="binding site" evidence="5">
    <location>
        <position position="42"/>
    </location>
    <ligand>
        <name>molybdate</name>
        <dbReference type="ChEBI" id="CHEBI:36264"/>
    </ligand>
</feature>
<dbReference type="GO" id="GO:0015689">
    <property type="term" value="P:molybdate ion transport"/>
    <property type="evidence" value="ECO:0007669"/>
    <property type="project" value="InterPro"/>
</dbReference>
<dbReference type="PIRSF" id="PIRSF004846">
    <property type="entry name" value="ModA"/>
    <property type="match status" value="1"/>
</dbReference>
<keyword evidence="3 5" id="KW-0479">Metal-binding</keyword>
<evidence type="ECO:0000313" key="8">
    <source>
        <dbReference type="Proteomes" id="UP000248806"/>
    </source>
</evidence>
<evidence type="ECO:0000256" key="5">
    <source>
        <dbReference type="PIRSR" id="PIRSR004846-1"/>
    </source>
</evidence>
<keyword evidence="8" id="KW-1185">Reference proteome</keyword>
<dbReference type="EMBL" id="QKUF01000035">
    <property type="protein sequence ID" value="PZW22174.1"/>
    <property type="molecule type" value="Genomic_DNA"/>
</dbReference>
<dbReference type="AlphaFoldDB" id="A0A326TYI0"/>
<dbReference type="GO" id="GO:0046872">
    <property type="term" value="F:metal ion binding"/>
    <property type="evidence" value="ECO:0007669"/>
    <property type="project" value="UniProtKB-KW"/>
</dbReference>
<gene>
    <name evidence="7" type="ORF">EI42_05575</name>
</gene>
<evidence type="ECO:0000256" key="2">
    <source>
        <dbReference type="ARBA" id="ARBA00022505"/>
    </source>
</evidence>
<dbReference type="OrthoDB" id="9785015at2"/>
<dbReference type="InterPro" id="IPR005950">
    <property type="entry name" value="ModA"/>
</dbReference>
<feature type="binding site" evidence="5">
    <location>
        <position position="202"/>
    </location>
    <ligand>
        <name>molybdate</name>
        <dbReference type="ChEBI" id="CHEBI:36264"/>
    </ligand>
</feature>
<protein>
    <submittedName>
        <fullName evidence="7">Molybdate transport system substrate-binding protein</fullName>
    </submittedName>
</protein>
<dbReference type="Proteomes" id="UP000248806">
    <property type="component" value="Unassembled WGS sequence"/>
</dbReference>
<dbReference type="PROSITE" id="PS51257">
    <property type="entry name" value="PROKAR_LIPOPROTEIN"/>
    <property type="match status" value="1"/>
</dbReference>
<keyword evidence="2 5" id="KW-0500">Molybdenum</keyword>
<evidence type="ECO:0000256" key="3">
    <source>
        <dbReference type="ARBA" id="ARBA00022723"/>
    </source>
</evidence>
<name>A0A326TYI0_THEHA</name>
<dbReference type="Gene3D" id="3.40.190.10">
    <property type="entry name" value="Periplasmic binding protein-like II"/>
    <property type="match status" value="2"/>
</dbReference>
<dbReference type="Pfam" id="PF13531">
    <property type="entry name" value="SBP_bac_11"/>
    <property type="match status" value="1"/>
</dbReference>
<accession>A0A326TYI0</accession>
<dbReference type="FunFam" id="3.40.190.10:FF:000035">
    <property type="entry name" value="Molybdate ABC transporter substrate-binding protein"/>
    <property type="match status" value="1"/>
</dbReference>
<dbReference type="GO" id="GO:1901359">
    <property type="term" value="F:tungstate binding"/>
    <property type="evidence" value="ECO:0007669"/>
    <property type="project" value="UniProtKB-ARBA"/>
</dbReference>
<keyword evidence="4 6" id="KW-0732">Signal</keyword>
<comment type="caution">
    <text evidence="7">The sequence shown here is derived from an EMBL/GenBank/DDBJ whole genome shotgun (WGS) entry which is preliminary data.</text>
</comment>
<reference evidence="7 8" key="1">
    <citation type="submission" date="2018-06" db="EMBL/GenBank/DDBJ databases">
        <title>Genomic Encyclopedia of Archaeal and Bacterial Type Strains, Phase II (KMG-II): from individual species to whole genera.</title>
        <authorList>
            <person name="Goeker M."/>
        </authorList>
    </citation>
    <scope>NUCLEOTIDE SEQUENCE [LARGE SCALE GENOMIC DNA]</scope>
    <source>
        <strain evidence="7 8">ATCC BAA-1881</strain>
    </source>
</reference>